<evidence type="ECO:0000313" key="3">
    <source>
        <dbReference type="Proteomes" id="UP001215598"/>
    </source>
</evidence>
<reference evidence="2" key="1">
    <citation type="submission" date="2023-03" db="EMBL/GenBank/DDBJ databases">
        <title>Massive genome expansion in bonnet fungi (Mycena s.s.) driven by repeated elements and novel gene families across ecological guilds.</title>
        <authorList>
            <consortium name="Lawrence Berkeley National Laboratory"/>
            <person name="Harder C.B."/>
            <person name="Miyauchi S."/>
            <person name="Viragh M."/>
            <person name="Kuo A."/>
            <person name="Thoen E."/>
            <person name="Andreopoulos B."/>
            <person name="Lu D."/>
            <person name="Skrede I."/>
            <person name="Drula E."/>
            <person name="Henrissat B."/>
            <person name="Morin E."/>
            <person name="Kohler A."/>
            <person name="Barry K."/>
            <person name="LaButti K."/>
            <person name="Morin E."/>
            <person name="Salamov A."/>
            <person name="Lipzen A."/>
            <person name="Mereny Z."/>
            <person name="Hegedus B."/>
            <person name="Baldrian P."/>
            <person name="Stursova M."/>
            <person name="Weitz H."/>
            <person name="Taylor A."/>
            <person name="Grigoriev I.V."/>
            <person name="Nagy L.G."/>
            <person name="Martin F."/>
            <person name="Kauserud H."/>
        </authorList>
    </citation>
    <scope>NUCLEOTIDE SEQUENCE</scope>
    <source>
        <strain evidence="2">CBHHK182m</strain>
    </source>
</reference>
<evidence type="ECO:0000259" key="1">
    <source>
        <dbReference type="Pfam" id="PF05699"/>
    </source>
</evidence>
<proteinExistence type="predicted"/>
<comment type="caution">
    <text evidence="2">The sequence shown here is derived from an EMBL/GenBank/DDBJ whole genome shotgun (WGS) entry which is preliminary data.</text>
</comment>
<dbReference type="Proteomes" id="UP001215598">
    <property type="component" value="Unassembled WGS sequence"/>
</dbReference>
<sequence length="63" mass="7086">MALAYCSAPVTSVDGERAFSEGRNQCAWNQRSMSSQTFREQMSVGAWCEAPFFDLDLAEKMIE</sequence>
<dbReference type="Pfam" id="PF05699">
    <property type="entry name" value="Dimer_Tnp_hAT"/>
    <property type="match status" value="1"/>
</dbReference>
<dbReference type="AlphaFoldDB" id="A0AAD7MIW5"/>
<protein>
    <recommendedName>
        <fullName evidence="1">HAT C-terminal dimerisation domain-containing protein</fullName>
    </recommendedName>
</protein>
<evidence type="ECO:0000313" key="2">
    <source>
        <dbReference type="EMBL" id="KAJ7719644.1"/>
    </source>
</evidence>
<keyword evidence="3" id="KW-1185">Reference proteome</keyword>
<feature type="non-terminal residue" evidence="2">
    <location>
        <position position="63"/>
    </location>
</feature>
<feature type="domain" description="HAT C-terminal dimerisation" evidence="1">
    <location>
        <begin position="1"/>
        <end position="47"/>
    </location>
</feature>
<accession>A0AAD7MIW5</accession>
<dbReference type="EMBL" id="JARKIB010000249">
    <property type="protein sequence ID" value="KAJ7719644.1"/>
    <property type="molecule type" value="Genomic_DNA"/>
</dbReference>
<name>A0AAD7MIW5_9AGAR</name>
<dbReference type="GO" id="GO:0046983">
    <property type="term" value="F:protein dimerization activity"/>
    <property type="evidence" value="ECO:0007669"/>
    <property type="project" value="InterPro"/>
</dbReference>
<organism evidence="2 3">
    <name type="scientific">Mycena metata</name>
    <dbReference type="NCBI Taxonomy" id="1033252"/>
    <lineage>
        <taxon>Eukaryota</taxon>
        <taxon>Fungi</taxon>
        <taxon>Dikarya</taxon>
        <taxon>Basidiomycota</taxon>
        <taxon>Agaricomycotina</taxon>
        <taxon>Agaricomycetes</taxon>
        <taxon>Agaricomycetidae</taxon>
        <taxon>Agaricales</taxon>
        <taxon>Marasmiineae</taxon>
        <taxon>Mycenaceae</taxon>
        <taxon>Mycena</taxon>
    </lineage>
</organism>
<gene>
    <name evidence="2" type="ORF">B0H16DRAFT_1242863</name>
</gene>
<dbReference type="InterPro" id="IPR008906">
    <property type="entry name" value="HATC_C_dom"/>
</dbReference>